<dbReference type="InterPro" id="IPR013979">
    <property type="entry name" value="TIF_beta_prop-like"/>
</dbReference>
<dbReference type="Gene3D" id="3.30.70.330">
    <property type="match status" value="1"/>
</dbReference>
<feature type="compositionally biased region" description="Basic and acidic residues" evidence="6">
    <location>
        <begin position="109"/>
        <end position="133"/>
    </location>
</feature>
<dbReference type="CDD" id="cd12365">
    <property type="entry name" value="RRM_RNPS1"/>
    <property type="match status" value="1"/>
</dbReference>
<comment type="caution">
    <text evidence="8">The sequence shown here is derived from an EMBL/GenBank/DDBJ whole genome shotgun (WGS) entry which is preliminary data.</text>
</comment>
<dbReference type="SMART" id="SM00360">
    <property type="entry name" value="RRM"/>
    <property type="match status" value="1"/>
</dbReference>
<dbReference type="PROSITE" id="PS50102">
    <property type="entry name" value="RRM"/>
    <property type="match status" value="1"/>
</dbReference>
<evidence type="ECO:0000256" key="6">
    <source>
        <dbReference type="SAM" id="MobiDB-lite"/>
    </source>
</evidence>
<dbReference type="InterPro" id="IPR035979">
    <property type="entry name" value="RBD_domain_sf"/>
</dbReference>
<dbReference type="SUPFAM" id="SSF69322">
    <property type="entry name" value="Tricorn protease domain 2"/>
    <property type="match status" value="1"/>
</dbReference>
<dbReference type="Pfam" id="PF00076">
    <property type="entry name" value="RRM_1"/>
    <property type="match status" value="1"/>
</dbReference>
<evidence type="ECO:0000256" key="1">
    <source>
        <dbReference type="ARBA" id="ARBA00022490"/>
    </source>
</evidence>
<dbReference type="InterPro" id="IPR015943">
    <property type="entry name" value="WD40/YVTN_repeat-like_dom_sf"/>
</dbReference>
<dbReference type="Pfam" id="PF08662">
    <property type="entry name" value="eIF2A"/>
    <property type="match status" value="1"/>
</dbReference>
<evidence type="ECO:0000256" key="2">
    <source>
        <dbReference type="ARBA" id="ARBA00022540"/>
    </source>
</evidence>
<dbReference type="InterPro" id="IPR011400">
    <property type="entry name" value="EIF3B"/>
</dbReference>
<dbReference type="Gene3D" id="2.130.10.10">
    <property type="entry name" value="YVTN repeat-like/Quinoprotein amine dehydrogenase"/>
    <property type="match status" value="1"/>
</dbReference>
<keyword evidence="1" id="KW-0963">Cytoplasm</keyword>
<gene>
    <name evidence="8" type="ORF">Bca52824_032525</name>
</gene>
<evidence type="ECO:0000313" key="8">
    <source>
        <dbReference type="EMBL" id="KAG2303874.1"/>
    </source>
</evidence>
<name>A0A8X7SB79_BRACI</name>
<dbReference type="GO" id="GO:0005852">
    <property type="term" value="C:eukaryotic translation initiation factor 3 complex"/>
    <property type="evidence" value="ECO:0007669"/>
    <property type="project" value="InterPro"/>
</dbReference>
<dbReference type="GO" id="GO:0003743">
    <property type="term" value="F:translation initiation factor activity"/>
    <property type="evidence" value="ECO:0007669"/>
    <property type="project" value="UniProtKB-KW"/>
</dbReference>
<evidence type="ECO:0000256" key="5">
    <source>
        <dbReference type="PROSITE-ProRule" id="PRU00176"/>
    </source>
</evidence>
<protein>
    <recommendedName>
        <fullName evidence="7">RRM domain-containing protein</fullName>
    </recommendedName>
</protein>
<sequence>MNYDFGRATRIKESLVLRVDSLSRNVNESHLKEIFHNFGEVVDVELAMDRAVNRPKRYAYVEFKARTDAEKAQLAMDGGQIDGKFVKAKFTLRPRQKVPPPPKAVSSAPKREAPKSDNTKADVEKTGPKRPERIAPIGIPCSSSLTRKFFDTPLDSKCFDVGALDELFVRVGINDKLMCSENQNWSVDDGDASFFIFPADKRVPSRWSPQGSFFVTADSNLVIIWGSRHRTDFGLLLRFSHYQVEEFDMSPGEKYLVTYNRPKPSDPDVSLIFPSHNFSVLQNCSNLCRLQGLWLKIFDVRTGTAIVGLNNVDVADSPQWPLIRWAGGKKDTFFAILSKNKTVSVYETENFNLLGNAPLLLDDVLDISWSPTQAVLAILLKASGKQPVKAVLLQIPQNVKLAEKDLTAILGDCKMHWQSNGEYLAVSTYGGFEFFCIKEEGIPIYFLKVDKILDFAWEPRGHRFALIYGDEATLSVSFYSMNKPGKVTELITLSNRQADALFWSPKGNLIVLAGLKEGKLEIFDVDKLAQLSLVADVVANKVVWSQSGEYVATAEPLARFTIWSSAGNLLFVRQCESHIIQVTWIGAPDGGIIDDDMQ</sequence>
<feature type="region of interest" description="Disordered" evidence="6">
    <location>
        <begin position="92"/>
        <end position="137"/>
    </location>
</feature>
<accession>A0A8X7SB79</accession>
<keyword evidence="3 5" id="KW-0694">RNA-binding</keyword>
<dbReference type="Proteomes" id="UP000886595">
    <property type="component" value="Unassembled WGS sequence"/>
</dbReference>
<dbReference type="GO" id="GO:0031369">
    <property type="term" value="F:translation initiation factor binding"/>
    <property type="evidence" value="ECO:0007669"/>
    <property type="project" value="InterPro"/>
</dbReference>
<dbReference type="OrthoDB" id="252020at2759"/>
<proteinExistence type="predicted"/>
<dbReference type="InterPro" id="IPR000504">
    <property type="entry name" value="RRM_dom"/>
</dbReference>
<reference evidence="8 9" key="1">
    <citation type="submission" date="2020-02" db="EMBL/GenBank/DDBJ databases">
        <authorList>
            <person name="Ma Q."/>
            <person name="Huang Y."/>
            <person name="Song X."/>
            <person name="Pei D."/>
        </authorList>
    </citation>
    <scope>NUCLEOTIDE SEQUENCE [LARGE SCALE GENOMIC DNA]</scope>
    <source>
        <strain evidence="8">Sxm20200214</strain>
        <tissue evidence="8">Leaf</tissue>
    </source>
</reference>
<dbReference type="InterPro" id="IPR034201">
    <property type="entry name" value="RNPS1_RRM"/>
</dbReference>
<feature type="domain" description="RRM" evidence="7">
    <location>
        <begin position="15"/>
        <end position="93"/>
    </location>
</feature>
<evidence type="ECO:0000259" key="7">
    <source>
        <dbReference type="PROSITE" id="PS50102"/>
    </source>
</evidence>
<dbReference type="PANTHER" id="PTHR14068">
    <property type="entry name" value="EUKARYOTIC TRANSLATION INITIATION FACTOR 3 EIF3 -RELATED"/>
    <property type="match status" value="1"/>
</dbReference>
<evidence type="ECO:0000256" key="3">
    <source>
        <dbReference type="ARBA" id="ARBA00022884"/>
    </source>
</evidence>
<dbReference type="GO" id="GO:0003723">
    <property type="term" value="F:RNA binding"/>
    <property type="evidence" value="ECO:0007669"/>
    <property type="project" value="UniProtKB-UniRule"/>
</dbReference>
<organism evidence="8 9">
    <name type="scientific">Brassica carinata</name>
    <name type="common">Ethiopian mustard</name>
    <name type="synonym">Abyssinian cabbage</name>
    <dbReference type="NCBI Taxonomy" id="52824"/>
    <lineage>
        <taxon>Eukaryota</taxon>
        <taxon>Viridiplantae</taxon>
        <taxon>Streptophyta</taxon>
        <taxon>Embryophyta</taxon>
        <taxon>Tracheophyta</taxon>
        <taxon>Spermatophyta</taxon>
        <taxon>Magnoliopsida</taxon>
        <taxon>eudicotyledons</taxon>
        <taxon>Gunneridae</taxon>
        <taxon>Pentapetalae</taxon>
        <taxon>rosids</taxon>
        <taxon>malvids</taxon>
        <taxon>Brassicales</taxon>
        <taxon>Brassicaceae</taxon>
        <taxon>Brassiceae</taxon>
        <taxon>Brassica</taxon>
    </lineage>
</organism>
<keyword evidence="4" id="KW-0648">Protein biosynthesis</keyword>
<keyword evidence="9" id="KW-1185">Reference proteome</keyword>
<evidence type="ECO:0000313" key="9">
    <source>
        <dbReference type="Proteomes" id="UP000886595"/>
    </source>
</evidence>
<dbReference type="PANTHER" id="PTHR14068:SF0">
    <property type="entry name" value="EUKARYOTIC TRANSLATION INITIATION FACTOR 3 SUBUNIT B"/>
    <property type="match status" value="1"/>
</dbReference>
<keyword evidence="2" id="KW-0396">Initiation factor</keyword>
<evidence type="ECO:0000256" key="4">
    <source>
        <dbReference type="ARBA" id="ARBA00022917"/>
    </source>
</evidence>
<dbReference type="AlphaFoldDB" id="A0A8X7SB79"/>
<dbReference type="InterPro" id="IPR012677">
    <property type="entry name" value="Nucleotide-bd_a/b_plait_sf"/>
</dbReference>
<dbReference type="EMBL" id="JAAMPC010000007">
    <property type="protein sequence ID" value="KAG2303874.1"/>
    <property type="molecule type" value="Genomic_DNA"/>
</dbReference>
<dbReference type="SUPFAM" id="SSF54928">
    <property type="entry name" value="RNA-binding domain, RBD"/>
    <property type="match status" value="1"/>
</dbReference>